<comment type="caution">
    <text evidence="1">The sequence shown here is derived from an EMBL/GenBank/DDBJ whole genome shotgun (WGS) entry which is preliminary data.</text>
</comment>
<name>A0A645F546_9ZZZZ</name>
<proteinExistence type="predicted"/>
<dbReference type="AlphaFoldDB" id="A0A645F546"/>
<reference evidence="1" key="1">
    <citation type="submission" date="2019-08" db="EMBL/GenBank/DDBJ databases">
        <authorList>
            <person name="Kucharzyk K."/>
            <person name="Murdoch R.W."/>
            <person name="Higgins S."/>
            <person name="Loffler F."/>
        </authorList>
    </citation>
    <scope>NUCLEOTIDE SEQUENCE</scope>
</reference>
<accession>A0A645F546</accession>
<evidence type="ECO:0000313" key="1">
    <source>
        <dbReference type="EMBL" id="MPN08549.1"/>
    </source>
</evidence>
<protein>
    <submittedName>
        <fullName evidence="1">Uncharacterized protein</fullName>
    </submittedName>
</protein>
<organism evidence="1">
    <name type="scientific">bioreactor metagenome</name>
    <dbReference type="NCBI Taxonomy" id="1076179"/>
    <lineage>
        <taxon>unclassified sequences</taxon>
        <taxon>metagenomes</taxon>
        <taxon>ecological metagenomes</taxon>
    </lineage>
</organism>
<gene>
    <name evidence="1" type="ORF">SDC9_155832</name>
</gene>
<sequence length="68" mass="7186">MEGFTVRAEIRMGSDSCPYASIACTDSSLAPQELMVTVATGPSAMVFPSRLQTILLMPFGDSALQESA</sequence>
<dbReference type="EMBL" id="VSSQ01054604">
    <property type="protein sequence ID" value="MPN08549.1"/>
    <property type="molecule type" value="Genomic_DNA"/>
</dbReference>